<evidence type="ECO:0000256" key="2">
    <source>
        <dbReference type="ARBA" id="ARBA00022729"/>
    </source>
</evidence>
<feature type="chain" id="PRO_5001863853" evidence="3">
    <location>
        <begin position="25"/>
        <end position="396"/>
    </location>
</feature>
<dbReference type="EMBL" id="BBMT01000004">
    <property type="protein sequence ID" value="GAL34283.1"/>
    <property type="molecule type" value="Genomic_DNA"/>
</dbReference>
<reference evidence="5 6" key="1">
    <citation type="submission" date="2014-09" db="EMBL/GenBank/DDBJ databases">
        <title>Vibrio maritimus JCM 19240. (C210) whole genome shotgun sequence.</title>
        <authorList>
            <person name="Sawabe T."/>
            <person name="Meirelles P."/>
            <person name="Nakanishi M."/>
            <person name="Sayaka M."/>
            <person name="Hattori M."/>
            <person name="Ohkuma M."/>
        </authorList>
    </citation>
    <scope>NUCLEOTIDE SEQUENCE [LARGE SCALE GENOMIC DNA]</scope>
    <source>
        <strain evidence="5 6">JCM 19240</strain>
    </source>
</reference>
<keyword evidence="2 3" id="KW-0732">Signal</keyword>
<evidence type="ECO:0000259" key="4">
    <source>
        <dbReference type="SMART" id="SM00062"/>
    </source>
</evidence>
<dbReference type="AlphaFoldDB" id="A0A090T4W7"/>
<evidence type="ECO:0000256" key="3">
    <source>
        <dbReference type="SAM" id="SignalP"/>
    </source>
</evidence>
<sequence>MHHLVVIVISTALVAINAFQSAHAASTENKTFLVSAHERDFLARFIFSTIESQSDFRFEYVAASDFTERLDAVENRKLDFVANITFTKARSQRFIFSQPINIEPTYLFTQSGQSFDELSVIGTTMGTAFNDIIQRYYPEKRVLSFNDNDVAFESMRSGDIDGFIGTFLQLEWFLNAGFKAALINDRVSIPPVSIITNKPENAPLLAKFSQIISQDTVQKQIRSYIESYITNIAIKQLKSDIESSGLDLSAPLEVHLNHRKPYVYQSQDGRVQGVAVELVKEVCRLGSLQCELVYEPNKAWAASLQKLMLAEHDVMTPIADLRHRKKHMIFSRPFASIDGVIAKRVGFKEEVYRHISELFAERVGVVENDVFATITRRLLPNKELVYFKDTEAMVRA</sequence>
<comment type="similarity">
    <text evidence="1">Belongs to the bacterial solute-binding protein 3 family.</text>
</comment>
<evidence type="ECO:0000313" key="5">
    <source>
        <dbReference type="EMBL" id="GAL34283.1"/>
    </source>
</evidence>
<dbReference type="SMART" id="SM00062">
    <property type="entry name" value="PBPb"/>
    <property type="match status" value="1"/>
</dbReference>
<reference evidence="5 6" key="2">
    <citation type="submission" date="2014-09" db="EMBL/GenBank/DDBJ databases">
        <authorList>
            <consortium name="NBRP consortium"/>
            <person name="Sawabe T."/>
            <person name="Meirelles P."/>
            <person name="Nakanishi M."/>
            <person name="Sayaka M."/>
            <person name="Hattori M."/>
            <person name="Ohkuma M."/>
        </authorList>
    </citation>
    <scope>NUCLEOTIDE SEQUENCE [LARGE SCALE GENOMIC DNA]</scope>
    <source>
        <strain evidence="5 6">JCM 19240</strain>
    </source>
</reference>
<dbReference type="PANTHER" id="PTHR35936:SF37">
    <property type="entry name" value="AMINO ACID ABC TRANSPORTER SUBSTRATE-BINDING PROTEIN"/>
    <property type="match status" value="1"/>
</dbReference>
<feature type="domain" description="Solute-binding protein family 3/N-terminal" evidence="4">
    <location>
        <begin position="31"/>
        <end position="245"/>
    </location>
</feature>
<organism evidence="5 6">
    <name type="scientific">Vibrio maritimus</name>
    <dbReference type="NCBI Taxonomy" id="990268"/>
    <lineage>
        <taxon>Bacteria</taxon>
        <taxon>Pseudomonadati</taxon>
        <taxon>Pseudomonadota</taxon>
        <taxon>Gammaproteobacteria</taxon>
        <taxon>Vibrionales</taxon>
        <taxon>Vibrionaceae</taxon>
        <taxon>Vibrio</taxon>
    </lineage>
</organism>
<evidence type="ECO:0000256" key="1">
    <source>
        <dbReference type="ARBA" id="ARBA00010333"/>
    </source>
</evidence>
<protein>
    <submittedName>
        <fullName evidence="5">GGDEF domain</fullName>
    </submittedName>
</protein>
<dbReference type="PANTHER" id="PTHR35936">
    <property type="entry name" value="MEMBRANE-BOUND LYTIC MUREIN TRANSGLYCOSYLASE F"/>
    <property type="match status" value="1"/>
</dbReference>
<dbReference type="Proteomes" id="UP000029224">
    <property type="component" value="Unassembled WGS sequence"/>
</dbReference>
<evidence type="ECO:0000313" key="6">
    <source>
        <dbReference type="Proteomes" id="UP000029224"/>
    </source>
</evidence>
<feature type="signal peptide" evidence="3">
    <location>
        <begin position="1"/>
        <end position="24"/>
    </location>
</feature>
<comment type="caution">
    <text evidence="5">The sequence shown here is derived from an EMBL/GenBank/DDBJ whole genome shotgun (WGS) entry which is preliminary data.</text>
</comment>
<dbReference type="SUPFAM" id="SSF53850">
    <property type="entry name" value="Periplasmic binding protein-like II"/>
    <property type="match status" value="2"/>
</dbReference>
<dbReference type="Pfam" id="PF00497">
    <property type="entry name" value="SBP_bac_3"/>
    <property type="match status" value="2"/>
</dbReference>
<gene>
    <name evidence="5" type="ORF">JCM19240_1191</name>
</gene>
<accession>A0A090T4W7</accession>
<name>A0A090T4W7_9VIBR</name>
<dbReference type="Gene3D" id="3.40.190.10">
    <property type="entry name" value="Periplasmic binding protein-like II"/>
    <property type="match status" value="4"/>
</dbReference>
<keyword evidence="6" id="KW-1185">Reference proteome</keyword>
<proteinExistence type="inferred from homology"/>
<dbReference type="InterPro" id="IPR001638">
    <property type="entry name" value="Solute-binding_3/MltF_N"/>
</dbReference>